<dbReference type="GO" id="GO:0006270">
    <property type="term" value="P:DNA replication initiation"/>
    <property type="evidence" value="ECO:0007669"/>
    <property type="project" value="InterPro"/>
</dbReference>
<keyword evidence="2" id="KW-0175">Coiled coil</keyword>
<reference evidence="4 5" key="1">
    <citation type="submission" date="2019-08" db="EMBL/GenBank/DDBJ databases">
        <title>Lewinella sp. strain SSH13 Genome sequencing and assembly.</title>
        <authorList>
            <person name="Kim I."/>
        </authorList>
    </citation>
    <scope>NUCLEOTIDE SEQUENCE [LARGE SCALE GENOMIC DNA]</scope>
    <source>
        <strain evidence="4 5">SSH13</strain>
    </source>
</reference>
<dbReference type="SUPFAM" id="SSF46785">
    <property type="entry name" value="Winged helix' DNA-binding domain"/>
    <property type="match status" value="2"/>
</dbReference>
<dbReference type="InterPro" id="IPR036390">
    <property type="entry name" value="WH_DNA-bd_sf"/>
</dbReference>
<dbReference type="InterPro" id="IPR036388">
    <property type="entry name" value="WH-like_DNA-bd_sf"/>
</dbReference>
<name>A0A5C7FVG4_9BACT</name>
<evidence type="ECO:0000259" key="3">
    <source>
        <dbReference type="Pfam" id="PF01051"/>
    </source>
</evidence>
<dbReference type="Pfam" id="PF21205">
    <property type="entry name" value="Rep3_C"/>
    <property type="match status" value="1"/>
</dbReference>
<comment type="caution">
    <text evidence="4">The sequence shown here is derived from an EMBL/GenBank/DDBJ whole genome shotgun (WGS) entry which is preliminary data.</text>
</comment>
<dbReference type="InterPro" id="IPR000525">
    <property type="entry name" value="Initiator_Rep_WH1"/>
</dbReference>
<dbReference type="AlphaFoldDB" id="A0A5C7FVG4"/>
<evidence type="ECO:0000256" key="2">
    <source>
        <dbReference type="SAM" id="Coils"/>
    </source>
</evidence>
<organism evidence="4 5">
    <name type="scientific">Neolewinella aurantiaca</name>
    <dbReference type="NCBI Taxonomy" id="2602767"/>
    <lineage>
        <taxon>Bacteria</taxon>
        <taxon>Pseudomonadati</taxon>
        <taxon>Bacteroidota</taxon>
        <taxon>Saprospiria</taxon>
        <taxon>Saprospirales</taxon>
        <taxon>Lewinellaceae</taxon>
        <taxon>Neolewinella</taxon>
    </lineage>
</organism>
<dbReference type="Gene3D" id="1.10.10.10">
    <property type="entry name" value="Winged helix-like DNA-binding domain superfamily/Winged helix DNA-binding domain"/>
    <property type="match status" value="2"/>
</dbReference>
<feature type="coiled-coil region" evidence="2">
    <location>
        <begin position="341"/>
        <end position="383"/>
    </location>
</feature>
<keyword evidence="5" id="KW-1185">Reference proteome</keyword>
<evidence type="ECO:0000313" key="5">
    <source>
        <dbReference type="Proteomes" id="UP000321907"/>
    </source>
</evidence>
<evidence type="ECO:0000313" key="4">
    <source>
        <dbReference type="EMBL" id="TXF90312.1"/>
    </source>
</evidence>
<dbReference type="Pfam" id="PF01051">
    <property type="entry name" value="Rep3_N"/>
    <property type="match status" value="1"/>
</dbReference>
<protein>
    <submittedName>
        <fullName evidence="4">Replication initiation protein</fullName>
    </submittedName>
</protein>
<dbReference type="RefSeq" id="WP_147930069.1">
    <property type="nucleotide sequence ID" value="NZ_VOXD01000008.1"/>
</dbReference>
<evidence type="ECO:0000256" key="1">
    <source>
        <dbReference type="ARBA" id="ARBA00038283"/>
    </source>
</evidence>
<dbReference type="OrthoDB" id="9765378at2"/>
<dbReference type="Proteomes" id="UP000321907">
    <property type="component" value="Unassembled WGS sequence"/>
</dbReference>
<dbReference type="EMBL" id="VOXD01000008">
    <property type="protein sequence ID" value="TXF90312.1"/>
    <property type="molecule type" value="Genomic_DNA"/>
</dbReference>
<dbReference type="GO" id="GO:0003887">
    <property type="term" value="F:DNA-directed DNA polymerase activity"/>
    <property type="evidence" value="ECO:0007669"/>
    <property type="project" value="InterPro"/>
</dbReference>
<accession>A0A5C7FVG4</accession>
<comment type="similarity">
    <text evidence="1">Belongs to the initiator RepB protein family.</text>
</comment>
<proteinExistence type="inferred from homology"/>
<sequence>MKSPVPSIPTVRLMVRKSNSLVEARYKFNMWETRVFTKMITMVRMSDEDFKPYRIYLRDIIQEFGLDKDKASYELLRDGANTLLQKEVSIFQETEDGLNETRTHLIVSATTQVHGSNTNYIEVTFHPKMKPHILELKSRFTVYDVKNILNLPSSYSVRIYELLKQYEKIGYRTFEFEDLKEIIGAKEMHRNSKGKAIVKDNYPLYGSFNQKILKKAQKHLLMHTDLCFEFEPLKRGRKVHKIRFIIMRNPRYDATQVDAKMPELGTIQVSHEEDAVVARLFVQVSQYIEEPTMRKWVRQFPEEQIQYGINYTLNQLKSGKDIQNVGGYLHTMVSTDNLVAAKAAEEEEHRKARKKEEKRRRELAQVEKKYEEIHQQLIDKTEELMRDVFDRYPGVKADAFAKASKKRGSGYKADLTNEENMANPVFRAVFRSNVKQRYPEHFASLKTLEDWCKRLRSQMARLK</sequence>
<feature type="domain" description="Initiator Rep protein WH1" evidence="3">
    <location>
        <begin position="15"/>
        <end position="164"/>
    </location>
</feature>
<gene>
    <name evidence="4" type="ORF">FUA23_07265</name>
</gene>